<dbReference type="PRINTS" id="PR01840">
    <property type="entry name" value="TATCFAMILY"/>
</dbReference>
<evidence type="ECO:0000256" key="2">
    <source>
        <dbReference type="ARBA" id="ARBA00022692"/>
    </source>
</evidence>
<reference evidence="9" key="1">
    <citation type="journal article" date="2019" name="Int. J. Syst. Evol. Microbiol.">
        <title>The Global Catalogue of Microorganisms (GCM) 10K type strain sequencing project: providing services to taxonomists for standard genome sequencing and annotation.</title>
        <authorList>
            <consortium name="The Broad Institute Genomics Platform"/>
            <consortium name="The Broad Institute Genome Sequencing Center for Infectious Disease"/>
            <person name="Wu L."/>
            <person name="Ma J."/>
        </authorList>
    </citation>
    <scope>NUCLEOTIDE SEQUENCE [LARGE SCALE GENOMIC DNA]</scope>
    <source>
        <strain evidence="9">CGMCC 4.7317</strain>
    </source>
</reference>
<feature type="transmembrane region" description="Helical" evidence="7">
    <location>
        <begin position="74"/>
        <end position="95"/>
    </location>
</feature>
<keyword evidence="5 7" id="KW-0811">Translocation</keyword>
<dbReference type="Proteomes" id="UP001596138">
    <property type="component" value="Unassembled WGS sequence"/>
</dbReference>
<feature type="transmembrane region" description="Helical" evidence="7">
    <location>
        <begin position="215"/>
        <end position="236"/>
    </location>
</feature>
<accession>A0ABW1T2K0</accession>
<evidence type="ECO:0000256" key="4">
    <source>
        <dbReference type="ARBA" id="ARBA00022989"/>
    </source>
</evidence>
<organism evidence="8 9">
    <name type="scientific">Longivirga aurantiaca</name>
    <dbReference type="NCBI Taxonomy" id="1837743"/>
    <lineage>
        <taxon>Bacteria</taxon>
        <taxon>Bacillati</taxon>
        <taxon>Actinomycetota</taxon>
        <taxon>Actinomycetes</taxon>
        <taxon>Sporichthyales</taxon>
        <taxon>Sporichthyaceae</taxon>
        <taxon>Longivirga</taxon>
    </lineage>
</organism>
<keyword evidence="2 7" id="KW-0812">Transmembrane</keyword>
<comment type="function">
    <text evidence="7">Part of the twin-arginine translocation (Tat) system that transports large folded proteins containing a characteristic twin-arginine motif in their signal peptide across membranes. Together with TatB, TatC is part of a receptor directly interacting with Tat signal peptides.</text>
</comment>
<dbReference type="PANTHER" id="PTHR30371">
    <property type="entry name" value="SEC-INDEPENDENT PROTEIN TRANSLOCASE PROTEIN TATC"/>
    <property type="match status" value="1"/>
</dbReference>
<protein>
    <recommendedName>
        <fullName evidence="7">Sec-independent protein translocase protein TatC</fullName>
    </recommendedName>
</protein>
<keyword evidence="7" id="KW-0813">Transport</keyword>
<evidence type="ECO:0000313" key="8">
    <source>
        <dbReference type="EMBL" id="MFC6238504.1"/>
    </source>
</evidence>
<evidence type="ECO:0000256" key="1">
    <source>
        <dbReference type="ARBA" id="ARBA00004141"/>
    </source>
</evidence>
<keyword evidence="4 7" id="KW-1133">Transmembrane helix</keyword>
<keyword evidence="9" id="KW-1185">Reference proteome</keyword>
<name>A0ABW1T2K0_9ACTN</name>
<comment type="subunit">
    <text evidence="7">The Tat system comprises two distinct complexes: a TatABC complex, containing multiple copies of TatA, TatB and TatC subunits, and a separate TatA complex, containing only TatA subunits. Substrates initially bind to the TatABC complex, which probably triggers association of the separate TatA complex to form the active translocon.</text>
</comment>
<feature type="transmembrane region" description="Helical" evidence="7">
    <location>
        <begin position="12"/>
        <end position="32"/>
    </location>
</feature>
<dbReference type="HAMAP" id="MF_00902">
    <property type="entry name" value="TatC"/>
    <property type="match status" value="1"/>
</dbReference>
<dbReference type="RefSeq" id="WP_386766770.1">
    <property type="nucleotide sequence ID" value="NZ_JBHSTI010000008.1"/>
</dbReference>
<sequence>MTLFEHLREFQARLFRAVLGIIAGSIVAWIFYDQILDIVRAPFDLVVQSAEAQGKTVVLAINGVTEAFTVQLKIVMVSGLVLSLPIWLYQLWRFLAPGLKGNEKKWAYGFVAAATPLFLFGAWVAYQSMTQLLEVFLGFTPENVANIININEYLTFIIQILVFFGIGMLIPLIFVMLNFAGLLRSGTLVRNWRWLLIGCLTFAAVATPTPDPITMLLVATPFLGVVIVAVGITALNDLRRRRRDKRLGLGEWADDEVSALEEPVVDPSDLRPSPLDDDLL</sequence>
<comment type="caution">
    <text evidence="8">The sequence shown here is derived from an EMBL/GenBank/DDBJ whole genome shotgun (WGS) entry which is preliminary data.</text>
</comment>
<dbReference type="Pfam" id="PF00902">
    <property type="entry name" value="TatC"/>
    <property type="match status" value="1"/>
</dbReference>
<comment type="similarity">
    <text evidence="7">Belongs to the TatC family.</text>
</comment>
<dbReference type="EMBL" id="JBHSTI010000008">
    <property type="protein sequence ID" value="MFC6238504.1"/>
    <property type="molecule type" value="Genomic_DNA"/>
</dbReference>
<evidence type="ECO:0000256" key="3">
    <source>
        <dbReference type="ARBA" id="ARBA00022927"/>
    </source>
</evidence>
<evidence type="ECO:0000256" key="5">
    <source>
        <dbReference type="ARBA" id="ARBA00023010"/>
    </source>
</evidence>
<dbReference type="NCBIfam" id="TIGR00945">
    <property type="entry name" value="tatC"/>
    <property type="match status" value="1"/>
</dbReference>
<feature type="transmembrane region" description="Helical" evidence="7">
    <location>
        <begin position="192"/>
        <end position="209"/>
    </location>
</feature>
<keyword evidence="3 7" id="KW-0653">Protein transport</keyword>
<feature type="transmembrane region" description="Helical" evidence="7">
    <location>
        <begin position="156"/>
        <end position="180"/>
    </location>
</feature>
<evidence type="ECO:0000256" key="7">
    <source>
        <dbReference type="HAMAP-Rule" id="MF_00902"/>
    </source>
</evidence>
<gene>
    <name evidence="7 8" type="primary">tatC</name>
    <name evidence="8" type="ORF">ACFQGU_11495</name>
</gene>
<evidence type="ECO:0000256" key="6">
    <source>
        <dbReference type="ARBA" id="ARBA00023136"/>
    </source>
</evidence>
<keyword evidence="6 7" id="KW-0472">Membrane</keyword>
<feature type="transmembrane region" description="Helical" evidence="7">
    <location>
        <begin position="107"/>
        <end position="126"/>
    </location>
</feature>
<keyword evidence="7" id="KW-1003">Cell membrane</keyword>
<evidence type="ECO:0000313" key="9">
    <source>
        <dbReference type="Proteomes" id="UP001596138"/>
    </source>
</evidence>
<dbReference type="InterPro" id="IPR002033">
    <property type="entry name" value="TatC"/>
</dbReference>
<proteinExistence type="inferred from homology"/>
<dbReference type="PANTHER" id="PTHR30371:SF0">
    <property type="entry name" value="SEC-INDEPENDENT PROTEIN TRANSLOCASE PROTEIN TATC, CHLOROPLASTIC-RELATED"/>
    <property type="match status" value="1"/>
</dbReference>
<comment type="subcellular location">
    <subcellularLocation>
        <location evidence="7">Cell membrane</location>
        <topology evidence="7">Multi-pass membrane protein</topology>
    </subcellularLocation>
    <subcellularLocation>
        <location evidence="1">Membrane</location>
        <topology evidence="1">Multi-pass membrane protein</topology>
    </subcellularLocation>
</comment>